<evidence type="ECO:0000313" key="3">
    <source>
        <dbReference type="Proteomes" id="UP000321225"/>
    </source>
</evidence>
<dbReference type="OrthoDB" id="9801953at2"/>
<dbReference type="Pfam" id="PF01408">
    <property type="entry name" value="GFO_IDH_MocA"/>
    <property type="match status" value="1"/>
</dbReference>
<gene>
    <name evidence="2" type="ORF">MAE01_25810</name>
</gene>
<dbReference type="Gene3D" id="3.30.360.10">
    <property type="entry name" value="Dihydrodipicolinate Reductase, domain 2"/>
    <property type="match status" value="1"/>
</dbReference>
<reference evidence="2 3" key="1">
    <citation type="submission" date="2019-07" db="EMBL/GenBank/DDBJ databases">
        <title>Whole genome shotgun sequence of Microbacterium aerolatum NBRC 103071.</title>
        <authorList>
            <person name="Hosoyama A."/>
            <person name="Uohara A."/>
            <person name="Ohji S."/>
            <person name="Ichikawa N."/>
        </authorList>
    </citation>
    <scope>NUCLEOTIDE SEQUENCE [LARGE SCALE GENOMIC DNA]</scope>
    <source>
        <strain evidence="2 3">NBRC 103071</strain>
    </source>
</reference>
<dbReference type="Proteomes" id="UP000321225">
    <property type="component" value="Unassembled WGS sequence"/>
</dbReference>
<sequence>MPAGVGVIGAGPGAAALHLPTLARLSDRFAVVHISDAGSGRAEDLAAHFGATASTGTDELLADPRVEVVAICSPPDAHASQILAAVAAGKRAILCEKPLALSHDDAARIIDACRDAGVALVVGTNHLFDPAWGRAQHHIAAAGAPVRAISITVALPPNGRYHDAVTEMPATAGQARGVPDWSSPAVAAAVLRQLTLGLAIHDLPLVRDLAQRLDRVVFARPVSPIGYVVGFIAGDVAVRLTAVMTPGGADALWRIGIATSRDLVDIEFPPAFVHDGSAAVHVRTPDGRRASFPLSADDGYVAEWRALSSILEGEEVVEYDEILADAGFAIELADAVAAAVHARVTA</sequence>
<dbReference type="InterPro" id="IPR051450">
    <property type="entry name" value="Gfo/Idh/MocA_Oxidoreductases"/>
</dbReference>
<dbReference type="SUPFAM" id="SSF51735">
    <property type="entry name" value="NAD(P)-binding Rossmann-fold domains"/>
    <property type="match status" value="1"/>
</dbReference>
<dbReference type="GO" id="GO:0000166">
    <property type="term" value="F:nucleotide binding"/>
    <property type="evidence" value="ECO:0007669"/>
    <property type="project" value="InterPro"/>
</dbReference>
<dbReference type="Gene3D" id="3.40.50.720">
    <property type="entry name" value="NAD(P)-binding Rossmann-like Domain"/>
    <property type="match status" value="1"/>
</dbReference>
<dbReference type="EMBL" id="BJUW01000013">
    <property type="protein sequence ID" value="GEK87405.1"/>
    <property type="molecule type" value="Genomic_DNA"/>
</dbReference>
<organism evidence="2 3">
    <name type="scientific">Microbacterium aerolatum</name>
    <dbReference type="NCBI Taxonomy" id="153731"/>
    <lineage>
        <taxon>Bacteria</taxon>
        <taxon>Bacillati</taxon>
        <taxon>Actinomycetota</taxon>
        <taxon>Actinomycetes</taxon>
        <taxon>Micrococcales</taxon>
        <taxon>Microbacteriaceae</taxon>
        <taxon>Microbacterium</taxon>
    </lineage>
</organism>
<dbReference type="AlphaFoldDB" id="A0A511AGW3"/>
<dbReference type="RefSeq" id="WP_147040015.1">
    <property type="nucleotide sequence ID" value="NZ_BJUW01000013.1"/>
</dbReference>
<dbReference type="InterPro" id="IPR036291">
    <property type="entry name" value="NAD(P)-bd_dom_sf"/>
</dbReference>
<dbReference type="InterPro" id="IPR000683">
    <property type="entry name" value="Gfo/Idh/MocA-like_OxRdtase_N"/>
</dbReference>
<comment type="caution">
    <text evidence="2">The sequence shown here is derived from an EMBL/GenBank/DDBJ whole genome shotgun (WGS) entry which is preliminary data.</text>
</comment>
<evidence type="ECO:0000313" key="2">
    <source>
        <dbReference type="EMBL" id="GEK87405.1"/>
    </source>
</evidence>
<keyword evidence="3" id="KW-1185">Reference proteome</keyword>
<proteinExistence type="predicted"/>
<name>A0A511AGW3_9MICO</name>
<feature type="domain" description="Gfo/Idh/MocA-like oxidoreductase N-terminal" evidence="1">
    <location>
        <begin position="5"/>
        <end position="123"/>
    </location>
</feature>
<protein>
    <recommendedName>
        <fullName evidence="1">Gfo/Idh/MocA-like oxidoreductase N-terminal domain-containing protein</fullName>
    </recommendedName>
</protein>
<accession>A0A511AGW3</accession>
<dbReference type="PANTHER" id="PTHR43377">
    <property type="entry name" value="BILIVERDIN REDUCTASE A"/>
    <property type="match status" value="1"/>
</dbReference>
<evidence type="ECO:0000259" key="1">
    <source>
        <dbReference type="Pfam" id="PF01408"/>
    </source>
</evidence>
<dbReference type="PANTHER" id="PTHR43377:SF1">
    <property type="entry name" value="BILIVERDIN REDUCTASE A"/>
    <property type="match status" value="1"/>
</dbReference>